<dbReference type="RefSeq" id="WP_139038521.1">
    <property type="nucleotide sequence ID" value="NZ_VDDA01000015.1"/>
</dbReference>
<sequence length="138" mass="14966">MNRDEFRGASRHLKGRVQSALGSLGGDPVRQARGAANQVAGGAQYAYGRARDQAGDLIDDGRRFAHALRGRAEDAAETARTRADALIGDGRDTARAVHRRGQVYRQRAVRYAEGHRTNTLVGLAALAFAAGWLVRRSR</sequence>
<keyword evidence="3" id="KW-1185">Reference proteome</keyword>
<evidence type="ECO:0000313" key="3">
    <source>
        <dbReference type="Proteomes" id="UP000305267"/>
    </source>
</evidence>
<dbReference type="AlphaFoldDB" id="A0A5C4LDJ1"/>
<feature type="region of interest" description="Disordered" evidence="1">
    <location>
        <begin position="1"/>
        <end position="29"/>
    </location>
</feature>
<dbReference type="SUPFAM" id="SSF69047">
    <property type="entry name" value="Hypothetical protein YjbJ"/>
    <property type="match status" value="1"/>
</dbReference>
<reference evidence="2 3" key="1">
    <citation type="submission" date="2019-06" db="EMBL/GenBank/DDBJ databases">
        <title>Genome of Methylobacterium sp. 17Sr1-39.</title>
        <authorList>
            <person name="Seo T."/>
        </authorList>
    </citation>
    <scope>NUCLEOTIDE SEQUENCE [LARGE SCALE GENOMIC DNA]</scope>
    <source>
        <strain evidence="2 3">17Sr1-39</strain>
    </source>
</reference>
<comment type="caution">
    <text evidence="2">The sequence shown here is derived from an EMBL/GenBank/DDBJ whole genome shotgun (WGS) entry which is preliminary data.</text>
</comment>
<dbReference type="Gene3D" id="1.10.1470.10">
    <property type="entry name" value="YjbJ"/>
    <property type="match status" value="1"/>
</dbReference>
<protein>
    <submittedName>
        <fullName evidence="2">CsbD family protein</fullName>
    </submittedName>
</protein>
<dbReference type="InterPro" id="IPR036629">
    <property type="entry name" value="YjbJ_sf"/>
</dbReference>
<dbReference type="EMBL" id="VDDA01000015">
    <property type="protein sequence ID" value="TNC09894.1"/>
    <property type="molecule type" value="Genomic_DNA"/>
</dbReference>
<organism evidence="2 3">
    <name type="scientific">Methylobacterium terricola</name>
    <dbReference type="NCBI Taxonomy" id="2583531"/>
    <lineage>
        <taxon>Bacteria</taxon>
        <taxon>Pseudomonadati</taxon>
        <taxon>Pseudomonadota</taxon>
        <taxon>Alphaproteobacteria</taxon>
        <taxon>Hyphomicrobiales</taxon>
        <taxon>Methylobacteriaceae</taxon>
        <taxon>Methylobacterium</taxon>
    </lineage>
</organism>
<proteinExistence type="predicted"/>
<accession>A0A5C4LDJ1</accession>
<dbReference type="Proteomes" id="UP000305267">
    <property type="component" value="Unassembled WGS sequence"/>
</dbReference>
<name>A0A5C4LDJ1_9HYPH</name>
<gene>
    <name evidence="2" type="ORF">FF100_25220</name>
</gene>
<evidence type="ECO:0000313" key="2">
    <source>
        <dbReference type="EMBL" id="TNC09894.1"/>
    </source>
</evidence>
<evidence type="ECO:0000256" key="1">
    <source>
        <dbReference type="SAM" id="MobiDB-lite"/>
    </source>
</evidence>
<dbReference type="OrthoDB" id="8004786at2"/>